<feature type="transmembrane region" description="Helical" evidence="9">
    <location>
        <begin position="56"/>
        <end position="75"/>
    </location>
</feature>
<dbReference type="PANTHER" id="PTHR38686">
    <property type="entry name" value="APOLIPOPROTEIN N-ACYLTRANSFERASE"/>
    <property type="match status" value="1"/>
</dbReference>
<evidence type="ECO:0000313" key="11">
    <source>
        <dbReference type="EMBL" id="MEC3860323.1"/>
    </source>
</evidence>
<dbReference type="InterPro" id="IPR036526">
    <property type="entry name" value="C-N_Hydrolase_sf"/>
</dbReference>
<evidence type="ECO:0000313" key="12">
    <source>
        <dbReference type="Proteomes" id="UP001348149"/>
    </source>
</evidence>
<dbReference type="NCBIfam" id="TIGR00546">
    <property type="entry name" value="lnt"/>
    <property type="match status" value="1"/>
</dbReference>
<dbReference type="EC" id="2.3.1.269" evidence="9"/>
<dbReference type="CDD" id="cd07571">
    <property type="entry name" value="ALP_N-acyl_transferase"/>
    <property type="match status" value="1"/>
</dbReference>
<comment type="caution">
    <text evidence="11">The sequence shown here is derived from an EMBL/GenBank/DDBJ whole genome shotgun (WGS) entry which is preliminary data.</text>
</comment>
<dbReference type="Pfam" id="PF20154">
    <property type="entry name" value="LNT_N"/>
    <property type="match status" value="1"/>
</dbReference>
<keyword evidence="6 9" id="KW-1133">Transmembrane helix</keyword>
<comment type="subcellular location">
    <subcellularLocation>
        <location evidence="1 9">Cell membrane</location>
        <topology evidence="1 9">Multi-pass membrane protein</topology>
    </subcellularLocation>
</comment>
<evidence type="ECO:0000256" key="1">
    <source>
        <dbReference type="ARBA" id="ARBA00004651"/>
    </source>
</evidence>
<evidence type="ECO:0000259" key="10">
    <source>
        <dbReference type="PROSITE" id="PS50263"/>
    </source>
</evidence>
<feature type="transmembrane region" description="Helical" evidence="9">
    <location>
        <begin position="117"/>
        <end position="135"/>
    </location>
</feature>
<evidence type="ECO:0000256" key="5">
    <source>
        <dbReference type="ARBA" id="ARBA00022692"/>
    </source>
</evidence>
<dbReference type="InterPro" id="IPR045378">
    <property type="entry name" value="LNT_N"/>
</dbReference>
<evidence type="ECO:0000256" key="9">
    <source>
        <dbReference type="HAMAP-Rule" id="MF_01148"/>
    </source>
</evidence>
<keyword evidence="12" id="KW-1185">Reference proteome</keyword>
<dbReference type="InterPro" id="IPR003010">
    <property type="entry name" value="C-N_Hydrolase"/>
</dbReference>
<dbReference type="EMBL" id="JAYLLH010000003">
    <property type="protein sequence ID" value="MEC3860323.1"/>
    <property type="molecule type" value="Genomic_DNA"/>
</dbReference>
<dbReference type="InterPro" id="IPR004563">
    <property type="entry name" value="Apolipo_AcylTrfase"/>
</dbReference>
<organism evidence="11 12">
    <name type="scientific">Mesobacterium hydrothermale</name>
    <dbReference type="NCBI Taxonomy" id="3111907"/>
    <lineage>
        <taxon>Bacteria</taxon>
        <taxon>Pseudomonadati</taxon>
        <taxon>Pseudomonadota</taxon>
        <taxon>Alphaproteobacteria</taxon>
        <taxon>Rhodobacterales</taxon>
        <taxon>Roseobacteraceae</taxon>
        <taxon>Mesobacterium</taxon>
    </lineage>
</organism>
<feature type="transmembrane region" description="Helical" evidence="9">
    <location>
        <begin position="183"/>
        <end position="200"/>
    </location>
</feature>
<evidence type="ECO:0000256" key="4">
    <source>
        <dbReference type="ARBA" id="ARBA00022679"/>
    </source>
</evidence>
<dbReference type="RefSeq" id="WP_326295947.1">
    <property type="nucleotide sequence ID" value="NZ_JAYLLH010000003.1"/>
</dbReference>
<feature type="transmembrane region" description="Helical" evidence="9">
    <location>
        <begin position="155"/>
        <end position="176"/>
    </location>
</feature>
<evidence type="ECO:0000256" key="3">
    <source>
        <dbReference type="ARBA" id="ARBA00022475"/>
    </source>
</evidence>
<evidence type="ECO:0000256" key="6">
    <source>
        <dbReference type="ARBA" id="ARBA00022989"/>
    </source>
</evidence>
<feature type="domain" description="CN hydrolase" evidence="10">
    <location>
        <begin position="216"/>
        <end position="453"/>
    </location>
</feature>
<dbReference type="PANTHER" id="PTHR38686:SF1">
    <property type="entry name" value="APOLIPOPROTEIN N-ACYLTRANSFERASE"/>
    <property type="match status" value="1"/>
</dbReference>
<keyword evidence="4 9" id="KW-0808">Transferase</keyword>
<name>A0ABU6HCX5_9RHOB</name>
<proteinExistence type="inferred from homology"/>
<feature type="transmembrane region" description="Helical" evidence="9">
    <location>
        <begin position="466"/>
        <end position="483"/>
    </location>
</feature>
<evidence type="ECO:0000256" key="8">
    <source>
        <dbReference type="ARBA" id="ARBA00023315"/>
    </source>
</evidence>
<reference evidence="11 12" key="1">
    <citation type="submission" date="2024-01" db="EMBL/GenBank/DDBJ databases">
        <title>Mesobacterium rodlantinim sp. nov., isolated from shallow sea hydrothermal systems off Kueishantao Island.</title>
        <authorList>
            <person name="Su Z."/>
            <person name="Tang K."/>
        </authorList>
    </citation>
    <scope>NUCLEOTIDE SEQUENCE [LARGE SCALE GENOMIC DNA]</scope>
    <source>
        <strain evidence="11 12">TK19101</strain>
    </source>
</reference>
<keyword evidence="3 9" id="KW-1003">Cell membrane</keyword>
<comment type="pathway">
    <text evidence="9">Protein modification; lipoprotein biosynthesis (N-acyl transfer).</text>
</comment>
<dbReference type="Pfam" id="PF00795">
    <property type="entry name" value="CN_hydrolase"/>
    <property type="match status" value="1"/>
</dbReference>
<evidence type="ECO:0000256" key="7">
    <source>
        <dbReference type="ARBA" id="ARBA00023136"/>
    </source>
</evidence>
<feature type="transmembrane region" description="Helical" evidence="9">
    <location>
        <begin position="33"/>
        <end position="49"/>
    </location>
</feature>
<feature type="transmembrane region" description="Helical" evidence="9">
    <location>
        <begin position="87"/>
        <end position="110"/>
    </location>
</feature>
<comment type="catalytic activity">
    <reaction evidence="9">
        <text>N-terminal S-1,2-diacyl-sn-glyceryl-L-cysteinyl-[lipoprotein] + a glycerophospholipid = N-acyl-S-1,2-diacyl-sn-glyceryl-L-cysteinyl-[lipoprotein] + a 2-acyl-sn-glycero-3-phospholipid + H(+)</text>
        <dbReference type="Rhea" id="RHEA:48228"/>
        <dbReference type="Rhea" id="RHEA-COMP:14681"/>
        <dbReference type="Rhea" id="RHEA-COMP:14684"/>
        <dbReference type="ChEBI" id="CHEBI:15378"/>
        <dbReference type="ChEBI" id="CHEBI:136912"/>
        <dbReference type="ChEBI" id="CHEBI:140656"/>
        <dbReference type="ChEBI" id="CHEBI:140657"/>
        <dbReference type="ChEBI" id="CHEBI:140660"/>
        <dbReference type="EC" id="2.3.1.269"/>
    </reaction>
</comment>
<comment type="function">
    <text evidence="9">Catalyzes the phospholipid dependent N-acylation of the N-terminal cysteine of apolipoprotein, the last step in lipoprotein maturation.</text>
</comment>
<keyword evidence="8 9" id="KW-0012">Acyltransferase</keyword>
<dbReference type="SUPFAM" id="SSF56317">
    <property type="entry name" value="Carbon-nitrogen hydrolase"/>
    <property type="match status" value="1"/>
</dbReference>
<keyword evidence="5 9" id="KW-0812">Transmembrane</keyword>
<protein>
    <recommendedName>
        <fullName evidence="9">Apolipoprotein N-acyltransferase</fullName>
        <shortName evidence="9">ALP N-acyltransferase</shortName>
        <ecNumber evidence="9">2.3.1.269</ecNumber>
    </recommendedName>
</protein>
<sequence length="488" mass="52595">MAETVLPRRKRLLLALAAGLCLAAGQPPLDLWPLALLALAVPFWLLSRCDTPGQAGWTGWVFGVGYFAASLSWIVEPFLVDIAVTGWMAPFALIGMGAGLALFWALPFWLSQRLRTALALVPLWALTELARAYVLTGFPWGLLGYVFAPTPVAQWGAVLGPHGLTLIALAVAALLARTTVKTAVTALGLLAVLWGGGLWLRPPVQASDDRPIVRLIQPNAPQHLKWDRAYIPIFFRRQVDFTEAPGNPALIVWPESALPMLLNDAEPAFDILTDAARGAQVIVGIQRFDETGFYNSLVALDPNGQISALYDKHHLVPFGEYIPLAHLFTWITIGGIAARAEGGYSAGPGPQVIDTTPGRALPLICYEAVFPQDVTGTTERPDYLLQLTNDAWFGAVSGPYQHLMQARMRAIENRLPLIRAANTGVSAVIDPAGRVTASLPLNEAGFLDAPLPRAAAASPYSRTGDLPLLIGFLLLVGVALVLNQRNRN</sequence>
<dbReference type="Proteomes" id="UP001348149">
    <property type="component" value="Unassembled WGS sequence"/>
</dbReference>
<gene>
    <name evidence="9 11" type="primary">lnt</name>
    <name evidence="11" type="ORF">VK792_03425</name>
</gene>
<keyword evidence="7 9" id="KW-0472">Membrane</keyword>
<comment type="similarity">
    <text evidence="2 9">Belongs to the CN hydrolase family. Apolipoprotein N-acyltransferase subfamily.</text>
</comment>
<dbReference type="PROSITE" id="PS50263">
    <property type="entry name" value="CN_HYDROLASE"/>
    <property type="match status" value="1"/>
</dbReference>
<evidence type="ECO:0000256" key="2">
    <source>
        <dbReference type="ARBA" id="ARBA00010065"/>
    </source>
</evidence>
<dbReference type="HAMAP" id="MF_01148">
    <property type="entry name" value="Lnt"/>
    <property type="match status" value="1"/>
</dbReference>
<dbReference type="Gene3D" id="3.60.110.10">
    <property type="entry name" value="Carbon-nitrogen hydrolase"/>
    <property type="match status" value="1"/>
</dbReference>
<accession>A0ABU6HCX5</accession>